<dbReference type="Proteomes" id="UP000268093">
    <property type="component" value="Unassembled WGS sequence"/>
</dbReference>
<dbReference type="InterPro" id="IPR002083">
    <property type="entry name" value="MATH/TRAF_dom"/>
</dbReference>
<dbReference type="PROSITE" id="PS50097">
    <property type="entry name" value="BTB"/>
    <property type="match status" value="1"/>
</dbReference>
<dbReference type="SUPFAM" id="SSF54695">
    <property type="entry name" value="POZ domain"/>
    <property type="match status" value="1"/>
</dbReference>
<dbReference type="CDD" id="cd18186">
    <property type="entry name" value="BTB_POZ_ZBTB_KLHL-like"/>
    <property type="match status" value="1"/>
</dbReference>
<comment type="caution">
    <text evidence="1">The sequence shown here is derived from an EMBL/GenBank/DDBJ whole genome shotgun (WGS) entry which is preliminary data.</text>
</comment>
<keyword evidence="2" id="KW-1185">Reference proteome</keyword>
<evidence type="ECO:0000313" key="2">
    <source>
        <dbReference type="Proteomes" id="UP000268093"/>
    </source>
</evidence>
<dbReference type="SMART" id="SM00225">
    <property type="entry name" value="BTB"/>
    <property type="match status" value="1"/>
</dbReference>
<proteinExistence type="predicted"/>
<dbReference type="InterPro" id="IPR000210">
    <property type="entry name" value="BTB/POZ_dom"/>
</dbReference>
<dbReference type="EMBL" id="RBNI01012460">
    <property type="protein sequence ID" value="RUP42771.1"/>
    <property type="molecule type" value="Genomic_DNA"/>
</dbReference>
<reference evidence="1 2" key="1">
    <citation type="journal article" date="2018" name="New Phytol.">
        <title>Phylogenomics of Endogonaceae and evolution of mycorrhizas within Mucoromycota.</title>
        <authorList>
            <person name="Chang Y."/>
            <person name="Desiro A."/>
            <person name="Na H."/>
            <person name="Sandor L."/>
            <person name="Lipzen A."/>
            <person name="Clum A."/>
            <person name="Barry K."/>
            <person name="Grigoriev I.V."/>
            <person name="Martin F.M."/>
            <person name="Stajich J.E."/>
            <person name="Smith M.E."/>
            <person name="Bonito G."/>
            <person name="Spatafora J.W."/>
        </authorList>
    </citation>
    <scope>NUCLEOTIDE SEQUENCE [LARGE SCALE GENOMIC DNA]</scope>
    <source>
        <strain evidence="1 2">GMNB39</strain>
    </source>
</reference>
<organism evidence="1 2">
    <name type="scientific">Jimgerdemannia flammicorona</name>
    <dbReference type="NCBI Taxonomy" id="994334"/>
    <lineage>
        <taxon>Eukaryota</taxon>
        <taxon>Fungi</taxon>
        <taxon>Fungi incertae sedis</taxon>
        <taxon>Mucoromycota</taxon>
        <taxon>Mucoromycotina</taxon>
        <taxon>Endogonomycetes</taxon>
        <taxon>Endogonales</taxon>
        <taxon>Endogonaceae</taxon>
        <taxon>Jimgerdemannia</taxon>
    </lineage>
</organism>
<sequence>MLVAIQSVKYTFECKLADFAKLEKGKHLSDIFWTSEIHPWRLSLYPVRTMHLRCVGRHARNDGRMEENPNNFSLVISQHGHHKSSDDFVSCFLVALHTDPGKKLFWPRKNVFYRIFFTVEGTEIATTKTTDADFVKPGGSWGFLAIVPRKLLLERCYENTCISVNVDLDIQSYPTLPLNATLNLAPLLDDKDSANVEIHVENRTIHAHQSLLVSRSHYFAALFGSGMRETAAHPKTGRAAVTITDFPHHVVLAMLRYLYAGTLDFDPPVTLRELFTVADKYDVRDLRNAAHDGIVANLSPRNVLPQLFKFAHRYTSLKRACLDFVRDRFIEIRKCGAFEAIVEQAHEFDEFAALMGEIVRVIPTREEEGYNEGNGTEEEGDGPGNSMDEN</sequence>
<gene>
    <name evidence="1" type="ORF">BC936DRAFT_138107</name>
</gene>
<dbReference type="PANTHER" id="PTHR24413">
    <property type="entry name" value="SPECKLE-TYPE POZ PROTEIN"/>
    <property type="match status" value="1"/>
</dbReference>
<dbReference type="GO" id="GO:0030163">
    <property type="term" value="P:protein catabolic process"/>
    <property type="evidence" value="ECO:0007669"/>
    <property type="project" value="UniProtKB-ARBA"/>
</dbReference>
<dbReference type="InterPro" id="IPR011333">
    <property type="entry name" value="SKP1/BTB/POZ_sf"/>
</dbReference>
<dbReference type="SUPFAM" id="SSF49599">
    <property type="entry name" value="TRAF domain-like"/>
    <property type="match status" value="1"/>
</dbReference>
<name>A0A433CVU5_9FUNG</name>
<dbReference type="Gene3D" id="3.30.710.10">
    <property type="entry name" value="Potassium Channel Kv1.1, Chain A"/>
    <property type="match status" value="1"/>
</dbReference>
<dbReference type="CDD" id="cd00121">
    <property type="entry name" value="MATH"/>
    <property type="match status" value="1"/>
</dbReference>
<dbReference type="OrthoDB" id="6359816at2759"/>
<protein>
    <submittedName>
        <fullName evidence="1">BTB/POZ protein</fullName>
    </submittedName>
</protein>
<dbReference type="Pfam" id="PF00651">
    <property type="entry name" value="BTB"/>
    <property type="match status" value="1"/>
</dbReference>
<dbReference type="Gene3D" id="2.60.210.10">
    <property type="entry name" value="Apoptosis, Tumor Necrosis Factor Receptor Associated Protein 2, Chain A"/>
    <property type="match status" value="1"/>
</dbReference>
<evidence type="ECO:0000313" key="1">
    <source>
        <dbReference type="EMBL" id="RUP42771.1"/>
    </source>
</evidence>
<accession>A0A433CVU5</accession>
<dbReference type="InterPro" id="IPR008974">
    <property type="entry name" value="TRAF-like"/>
</dbReference>